<evidence type="ECO:0000259" key="1">
    <source>
        <dbReference type="Pfam" id="PF11738"/>
    </source>
</evidence>
<dbReference type="Pfam" id="PF13739">
    <property type="entry name" value="PdaC"/>
    <property type="match status" value="1"/>
</dbReference>
<dbReference type="OrthoDB" id="594879at2"/>
<dbReference type="Pfam" id="PF11738">
    <property type="entry name" value="DUF3298"/>
    <property type="match status" value="1"/>
</dbReference>
<feature type="domain" description="DUF3298" evidence="1">
    <location>
        <begin position="167"/>
        <end position="230"/>
    </location>
</feature>
<organism evidence="3 4">
    <name type="scientific">Hanstruepera neustonica</name>
    <dbReference type="NCBI Taxonomy" id="1445657"/>
    <lineage>
        <taxon>Bacteria</taxon>
        <taxon>Pseudomonadati</taxon>
        <taxon>Bacteroidota</taxon>
        <taxon>Flavobacteriia</taxon>
        <taxon>Flavobacteriales</taxon>
        <taxon>Flavobacteriaceae</taxon>
        <taxon>Hanstruepera</taxon>
    </lineage>
</organism>
<dbReference type="EMBL" id="POWF01000001">
    <property type="protein sequence ID" value="PNQ74922.1"/>
    <property type="molecule type" value="Genomic_DNA"/>
</dbReference>
<sequence length="240" mass="26941">MRSFLIVIILSTYSLLNLSCAEEKSSTLFNEVNMTTPENNLVEIFVPKAKGNNSVSEKINSKINESIIASLQIGDPEPVNSKSVEESITNFNNEYIKFKNEFPESPMVWEAQIDGEVSYQSESLISIAITSYLNTGGAHGILTIRFLNFDTLTGDIISNNDLFSNFSAFEELAKNHFNKEIADKKEDYFDPDNFTLPANIGFDDDGLILFYNTYEIAPYSSGITEIHMAYDEIDALLAYK</sequence>
<dbReference type="Gene3D" id="3.30.565.40">
    <property type="entry name" value="Fervidobacterium nodosum Rt17-B1 like"/>
    <property type="match status" value="1"/>
</dbReference>
<name>A0A2K1E3R1_9FLAO</name>
<keyword evidence="4" id="KW-1185">Reference proteome</keyword>
<protein>
    <submittedName>
        <fullName evidence="3">DUF3298/DUF4163 domain-containing protein</fullName>
    </submittedName>
</protein>
<comment type="caution">
    <text evidence="3">The sequence shown here is derived from an EMBL/GenBank/DDBJ whole genome shotgun (WGS) entry which is preliminary data.</text>
</comment>
<dbReference type="InterPro" id="IPR021729">
    <property type="entry name" value="DUF3298"/>
</dbReference>
<feature type="domain" description="Deacetylase PdaC" evidence="2">
    <location>
        <begin position="42"/>
        <end position="141"/>
    </location>
</feature>
<dbReference type="InterPro" id="IPR037126">
    <property type="entry name" value="PdaC/RsiV-like_sf"/>
</dbReference>
<dbReference type="Gene3D" id="3.90.640.20">
    <property type="entry name" value="Heat-shock cognate protein, ATPase"/>
    <property type="match status" value="1"/>
</dbReference>
<dbReference type="AlphaFoldDB" id="A0A2K1E3R1"/>
<reference evidence="3 4" key="1">
    <citation type="submission" date="2018-01" db="EMBL/GenBank/DDBJ databases">
        <title>The draft genome of Hanstruepera neustonica JCM19743.</title>
        <authorList>
            <person name="He R.-H."/>
            <person name="Du Z.-J."/>
        </authorList>
    </citation>
    <scope>NUCLEOTIDE SEQUENCE [LARGE SCALE GENOMIC DNA]</scope>
    <source>
        <strain evidence="3 4">JCM19743</strain>
    </source>
</reference>
<evidence type="ECO:0000313" key="3">
    <source>
        <dbReference type="EMBL" id="PNQ74922.1"/>
    </source>
</evidence>
<accession>A0A2K1E3R1</accession>
<gene>
    <name evidence="3" type="ORF">C1T31_01960</name>
</gene>
<dbReference type="Proteomes" id="UP000236641">
    <property type="component" value="Unassembled WGS sequence"/>
</dbReference>
<evidence type="ECO:0000313" key="4">
    <source>
        <dbReference type="Proteomes" id="UP000236641"/>
    </source>
</evidence>
<evidence type="ECO:0000259" key="2">
    <source>
        <dbReference type="Pfam" id="PF13739"/>
    </source>
</evidence>
<dbReference type="RefSeq" id="WP_103050773.1">
    <property type="nucleotide sequence ID" value="NZ_POWF01000001.1"/>
</dbReference>
<dbReference type="InterPro" id="IPR025303">
    <property type="entry name" value="PdaC"/>
</dbReference>
<proteinExistence type="predicted"/>